<evidence type="ECO:0000313" key="4">
    <source>
        <dbReference type="Proteomes" id="UP000955338"/>
    </source>
</evidence>
<keyword evidence="2" id="KW-0732">Signal</keyword>
<dbReference type="EMBL" id="CP022011">
    <property type="protein sequence ID" value="QDJ14045.1"/>
    <property type="molecule type" value="Genomic_DNA"/>
</dbReference>
<dbReference type="Gene3D" id="3.10.105.10">
    <property type="entry name" value="Dipeptide-binding Protein, Domain 3"/>
    <property type="match status" value="1"/>
</dbReference>
<dbReference type="GO" id="GO:0043190">
    <property type="term" value="C:ATP-binding cassette (ABC) transporter complex"/>
    <property type="evidence" value="ECO:0007669"/>
    <property type="project" value="InterPro"/>
</dbReference>
<sequence length="532" mass="59868">MKSTLRFSLATLGLIISTSALASPKTLVYCSEASPSYLSPVLATDGASLDAGGAQVFDRLIAFKPGSTEIIPSLAESWDISPDGKTYLFHLRQGVQFHTNKIFKPTRNMNADDVIFSFNRQLDPHHPYHKVSGGHYEYFIGMDMPNIIDKIEKVDDYTVKITLKQPNAPFLANLAMDFASIYSKEYADQLLKAGTPTKLDTEIIGTGPFEFISYQKDANLRYKAFKNYWRGPAKIDRLVFSITPDATIRYAKLKKNECQIIPYPNPADINQMRKDPNIEILTKPGLNIGYLSFNLEKKPFDNLDVRKALSYAIDKKAILNAVYQGGGQVAKNPIPPTMWSYNDDVKDYEYNPEKAKELLKKAGYPNGFTTEIWAMPVARPYNPNARRMAEIIQADWAKVGVNAKIVSYEWGEYLQRMKNGESPTGLMGWTGDNGDPDNFLAALLSCAAKDQGSNYAKFCYAPFDKLVKEAAQTTDYDQRVALYKQAQEVFKEQAPWVTIAHSTTYLPIRKEVKNYIVSPFGLHSFYGVDLQK</sequence>
<dbReference type="RefSeq" id="WP_275979740.1">
    <property type="nucleotide sequence ID" value="NZ_CP022011.1"/>
</dbReference>
<reference evidence="3" key="1">
    <citation type="submission" date="2017-06" db="EMBL/GenBank/DDBJ databases">
        <title>Genome sequencing of pathogenic and non-pathogenic strains within Bisgaard taxon 40.</title>
        <authorList>
            <person name="Ladner J.T."/>
            <person name="Lovett S.P."/>
            <person name="Koroleva G."/>
            <person name="Lorch J.M."/>
        </authorList>
    </citation>
    <scope>NUCLEOTIDE SEQUENCE</scope>
    <source>
        <strain evidence="3">27576-1-I1</strain>
    </source>
</reference>
<proteinExistence type="inferred from homology"/>
<dbReference type="Gene3D" id="3.90.76.10">
    <property type="entry name" value="Dipeptide-binding Protein, Domain 1"/>
    <property type="match status" value="1"/>
</dbReference>
<evidence type="ECO:0000313" key="3">
    <source>
        <dbReference type="EMBL" id="QDJ14045.1"/>
    </source>
</evidence>
<name>A0A8D4IZ66_9PAST</name>
<dbReference type="CDD" id="cd08493">
    <property type="entry name" value="PBP2_DppA_like"/>
    <property type="match status" value="1"/>
</dbReference>
<dbReference type="InterPro" id="IPR000914">
    <property type="entry name" value="SBP_5_dom"/>
</dbReference>
<dbReference type="AlphaFoldDB" id="A0A8D4IZ66"/>
<dbReference type="FunFam" id="3.90.76.10:FF:000002">
    <property type="entry name" value="Dipeptide ABC transporter, substrate-binding protein"/>
    <property type="match status" value="1"/>
</dbReference>
<dbReference type="GO" id="GO:0030288">
    <property type="term" value="C:outer membrane-bounded periplasmic space"/>
    <property type="evidence" value="ECO:0007669"/>
    <property type="project" value="TreeGrafter"/>
</dbReference>
<evidence type="ECO:0000256" key="2">
    <source>
        <dbReference type="ARBA" id="ARBA00022729"/>
    </source>
</evidence>
<dbReference type="GO" id="GO:1904680">
    <property type="term" value="F:peptide transmembrane transporter activity"/>
    <property type="evidence" value="ECO:0007669"/>
    <property type="project" value="TreeGrafter"/>
</dbReference>
<dbReference type="GO" id="GO:0042938">
    <property type="term" value="P:dipeptide transport"/>
    <property type="evidence" value="ECO:0007669"/>
    <property type="project" value="TreeGrafter"/>
</dbReference>
<dbReference type="FunFam" id="3.10.105.10:FF:000002">
    <property type="entry name" value="Dipeptide ABC transporter, substrate-binding protein"/>
    <property type="match status" value="1"/>
</dbReference>
<dbReference type="PANTHER" id="PTHR30290:SF38">
    <property type="entry name" value="D,D-DIPEPTIDE-BINDING PERIPLASMIC PROTEIN DDPA-RELATED"/>
    <property type="match status" value="1"/>
</dbReference>
<dbReference type="FunFam" id="3.40.190.10:FF:000036">
    <property type="entry name" value="Dipeptide ABC transporter, substrate-binding protein"/>
    <property type="match status" value="1"/>
</dbReference>
<dbReference type="PANTHER" id="PTHR30290">
    <property type="entry name" value="PERIPLASMIC BINDING COMPONENT OF ABC TRANSPORTER"/>
    <property type="match status" value="1"/>
</dbReference>
<dbReference type="Gene3D" id="3.40.190.10">
    <property type="entry name" value="Periplasmic binding protein-like II"/>
    <property type="match status" value="1"/>
</dbReference>
<dbReference type="PIRSF" id="PIRSF002741">
    <property type="entry name" value="MppA"/>
    <property type="match status" value="1"/>
</dbReference>
<keyword evidence="4" id="KW-1185">Reference proteome</keyword>
<dbReference type="SUPFAM" id="SSF53850">
    <property type="entry name" value="Periplasmic binding protein-like II"/>
    <property type="match status" value="1"/>
</dbReference>
<organism evidence="3 4">
    <name type="scientific">Mergibacter septicus</name>
    <dbReference type="NCBI Taxonomy" id="221402"/>
    <lineage>
        <taxon>Bacteria</taxon>
        <taxon>Pseudomonadati</taxon>
        <taxon>Pseudomonadota</taxon>
        <taxon>Gammaproteobacteria</taxon>
        <taxon>Pasteurellales</taxon>
        <taxon>Pasteurellaceae</taxon>
        <taxon>Mergibacter</taxon>
    </lineage>
</organism>
<dbReference type="Proteomes" id="UP000955338">
    <property type="component" value="Chromosome"/>
</dbReference>
<evidence type="ECO:0000256" key="1">
    <source>
        <dbReference type="ARBA" id="ARBA00005695"/>
    </source>
</evidence>
<accession>A0A8D4IZ66</accession>
<dbReference type="Pfam" id="PF00496">
    <property type="entry name" value="SBP_bac_5"/>
    <property type="match status" value="1"/>
</dbReference>
<dbReference type="InterPro" id="IPR030678">
    <property type="entry name" value="Peptide/Ni-bd"/>
</dbReference>
<gene>
    <name evidence="3" type="ORF">CEP48_00695</name>
</gene>
<dbReference type="InterPro" id="IPR039424">
    <property type="entry name" value="SBP_5"/>
</dbReference>
<protein>
    <submittedName>
        <fullName evidence="3">ABC transporter substrate-binding protein</fullName>
    </submittedName>
</protein>
<comment type="similarity">
    <text evidence="1">Belongs to the bacterial solute-binding protein 5 family.</text>
</comment>